<dbReference type="Pfam" id="PF08774">
    <property type="entry name" value="VRR_NUC"/>
    <property type="match status" value="1"/>
</dbReference>
<keyword evidence="8" id="KW-0227">DNA damage</keyword>
<reference evidence="10" key="1">
    <citation type="submission" date="2011-04" db="EMBL/GenBank/DDBJ databases">
        <title>Evolution of plant cell wall degrading machinery underlies the functional diversity of forest fungi.</title>
        <authorList>
            <consortium name="US DOE Joint Genome Institute (JGI-PGF)"/>
            <person name="Eastwood D.C."/>
            <person name="Floudas D."/>
            <person name="Binder M."/>
            <person name="Majcherczyk A."/>
            <person name="Schneider P."/>
            <person name="Aerts A."/>
            <person name="Asiegbu F.O."/>
            <person name="Baker S.E."/>
            <person name="Barry K."/>
            <person name="Bendiksby M."/>
            <person name="Blumentritt M."/>
            <person name="Coutinho P.M."/>
            <person name="Cullen D."/>
            <person name="Cullen D."/>
            <person name="Gathman A."/>
            <person name="Goodell B."/>
            <person name="Henrissat B."/>
            <person name="Ihrmark K."/>
            <person name="Kauserud H."/>
            <person name="Kohler A."/>
            <person name="LaButti K."/>
            <person name="Lapidus A."/>
            <person name="Lavin J.L."/>
            <person name="Lee Y.-H."/>
            <person name="Lindquist E."/>
            <person name="Lilly W."/>
            <person name="Lucas S."/>
            <person name="Morin E."/>
            <person name="Murat C."/>
            <person name="Oguiza J.A."/>
            <person name="Park J."/>
            <person name="Pisabarro A.G."/>
            <person name="Riley R."/>
            <person name="Rosling A."/>
            <person name="Salamov A."/>
            <person name="Schmidt O."/>
            <person name="Schmutz J."/>
            <person name="Skrede I."/>
            <person name="Stenlid J."/>
            <person name="Wiebenga A."/>
            <person name="Xie X."/>
            <person name="Kues U."/>
            <person name="Hibbett D.S."/>
            <person name="Hoffmeister D."/>
            <person name="Hogberg N."/>
            <person name="Martin F."/>
            <person name="Grigoriev I.V."/>
            <person name="Watkinson S.C."/>
        </authorList>
    </citation>
    <scope>NUCLEOTIDE SEQUENCE</scope>
    <source>
        <strain evidence="10">S7.9</strain>
    </source>
</reference>
<comment type="catalytic activity">
    <reaction evidence="1 8">
        <text>Hydrolytically removes 5'-nucleotides successively from the 3'-hydroxy termini of 3'-hydroxy-terminated oligonucleotides.</text>
        <dbReference type="EC" id="3.1.4.1"/>
    </reaction>
</comment>
<comment type="similarity">
    <text evidence="2 8">Belongs to the FAN1 family.</text>
</comment>
<dbReference type="CDD" id="cd22326">
    <property type="entry name" value="FAN1-like"/>
    <property type="match status" value="1"/>
</dbReference>
<evidence type="ECO:0000313" key="10">
    <source>
        <dbReference type="EMBL" id="EGO21273.1"/>
    </source>
</evidence>
<proteinExistence type="inferred from homology"/>
<evidence type="ECO:0000256" key="2">
    <source>
        <dbReference type="ARBA" id="ARBA00005533"/>
    </source>
</evidence>
<dbReference type="GO" id="GO:0005634">
    <property type="term" value="C:nucleus"/>
    <property type="evidence" value="ECO:0007669"/>
    <property type="project" value="UniProtKB-SubCell"/>
</dbReference>
<dbReference type="GO" id="GO:0004528">
    <property type="term" value="F:phosphodiesterase I activity"/>
    <property type="evidence" value="ECO:0007669"/>
    <property type="project" value="UniProtKB-EC"/>
</dbReference>
<dbReference type="RefSeq" id="XP_007322230.1">
    <property type="nucleotide sequence ID" value="XM_007322168.1"/>
</dbReference>
<dbReference type="PANTHER" id="PTHR15749:SF4">
    <property type="entry name" value="FANCONI-ASSOCIATED NUCLEASE 1"/>
    <property type="match status" value="1"/>
</dbReference>
<name>F8P757_SERL9</name>
<sequence>MTHFPKDEATALRALDAVVEALEDTDTHISTQYSPITLTPSNGTTVCRPMLERRLCRLEKRLGHSSEERHTSEGKLMEAIHVVIQGIRIHSRAAGLILDRMGRSVKKIPAASSNGQNITRFLSSPARPDQSPCKVSLKEKEDNEKWPKGKSIWSGRNGEAVNVETFALQYYEDMGFKGVHCETRVIHMLFGLLFWDIIFAPVPGAFETPFQSAPLDIAEDSFYHSRKEIIEQRLEELESGKAQDIIGRTDDEYRPNGTYCVGVRWDLFTKQDLIEIVTCLGGTALSVICRLLCEDYAGRGSGGPDLFIWDAQKTLCKFVEVKGPGDSLQENQKVWIDVLLRASVAVEVCRVKEEGEVPETSFGKGKKRK</sequence>
<keyword evidence="4 8" id="KW-0479">Metal-binding</keyword>
<accession>F8P757</accession>
<comment type="subcellular location">
    <subcellularLocation>
        <location evidence="8">Nucleus</location>
    </subcellularLocation>
</comment>
<keyword evidence="6 8" id="KW-0460">Magnesium</keyword>
<dbReference type="InterPro" id="IPR049132">
    <property type="entry name" value="FAN1-like_euk"/>
</dbReference>
<keyword evidence="8" id="KW-0234">DNA repair</keyword>
<organism>
    <name type="scientific">Serpula lacrymans var. lacrymans (strain S7.9)</name>
    <name type="common">Dry rot fungus</name>
    <dbReference type="NCBI Taxonomy" id="578457"/>
    <lineage>
        <taxon>Eukaryota</taxon>
        <taxon>Fungi</taxon>
        <taxon>Dikarya</taxon>
        <taxon>Basidiomycota</taxon>
        <taxon>Agaricomycotina</taxon>
        <taxon>Agaricomycetes</taxon>
        <taxon>Agaricomycetidae</taxon>
        <taxon>Boletales</taxon>
        <taxon>Coniophorineae</taxon>
        <taxon>Serpulaceae</taxon>
        <taxon>Serpula</taxon>
    </lineage>
</organism>
<evidence type="ECO:0000256" key="5">
    <source>
        <dbReference type="ARBA" id="ARBA00022801"/>
    </source>
</evidence>
<protein>
    <recommendedName>
        <fullName evidence="8">Fanconi-associated nuclease</fullName>
        <ecNumber evidence="8">3.1.4.1</ecNumber>
    </recommendedName>
</protein>
<dbReference type="SMART" id="SM00990">
    <property type="entry name" value="VRR_NUC"/>
    <property type="match status" value="1"/>
</dbReference>
<dbReference type="EMBL" id="GL945439">
    <property type="protein sequence ID" value="EGO21273.1"/>
    <property type="molecule type" value="Genomic_DNA"/>
</dbReference>
<dbReference type="KEGG" id="sla:SERLADRAFT_417606"/>
<evidence type="ECO:0000259" key="9">
    <source>
        <dbReference type="SMART" id="SM00990"/>
    </source>
</evidence>
<comment type="cofactor">
    <cofactor evidence="8">
        <name>Mg(2+)</name>
        <dbReference type="ChEBI" id="CHEBI:18420"/>
    </cofactor>
    <cofactor evidence="8">
        <name>Mn(2+)</name>
        <dbReference type="ChEBI" id="CHEBI:29035"/>
    </cofactor>
</comment>
<dbReference type="OrthoDB" id="76364at2759"/>
<keyword evidence="7 8" id="KW-0464">Manganese</keyword>
<dbReference type="Proteomes" id="UP000008064">
    <property type="component" value="Unassembled WGS sequence"/>
</dbReference>
<dbReference type="Gene3D" id="3.40.1350.10">
    <property type="match status" value="1"/>
</dbReference>
<dbReference type="PANTHER" id="PTHR15749">
    <property type="entry name" value="FANCONI-ASSOCIATED NUCLEASE 1"/>
    <property type="match status" value="1"/>
</dbReference>
<dbReference type="InterPro" id="IPR033315">
    <property type="entry name" value="Fan1-like"/>
</dbReference>
<keyword evidence="5 8" id="KW-0378">Hydrolase</keyword>
<dbReference type="GO" id="GO:0008409">
    <property type="term" value="F:5'-3' exonuclease activity"/>
    <property type="evidence" value="ECO:0007669"/>
    <property type="project" value="TreeGrafter"/>
</dbReference>
<feature type="non-terminal residue" evidence="10">
    <location>
        <position position="369"/>
    </location>
</feature>
<gene>
    <name evidence="10" type="ORF">SERLADRAFT_417606</name>
</gene>
<dbReference type="EC" id="3.1.4.1" evidence="8"/>
<dbReference type="InterPro" id="IPR014883">
    <property type="entry name" value="VRR_NUC"/>
</dbReference>
<dbReference type="GO" id="GO:0017108">
    <property type="term" value="F:5'-flap endonuclease activity"/>
    <property type="evidence" value="ECO:0007669"/>
    <property type="project" value="TreeGrafter"/>
</dbReference>
<evidence type="ECO:0000256" key="8">
    <source>
        <dbReference type="RuleBase" id="RU365033"/>
    </source>
</evidence>
<dbReference type="GO" id="GO:0070336">
    <property type="term" value="F:flap-structured DNA binding"/>
    <property type="evidence" value="ECO:0007669"/>
    <property type="project" value="TreeGrafter"/>
</dbReference>
<evidence type="ECO:0000256" key="6">
    <source>
        <dbReference type="ARBA" id="ARBA00022842"/>
    </source>
</evidence>
<dbReference type="GeneID" id="18813598"/>
<evidence type="ECO:0000256" key="7">
    <source>
        <dbReference type="ARBA" id="ARBA00023211"/>
    </source>
</evidence>
<dbReference type="InterPro" id="IPR011856">
    <property type="entry name" value="tRNA_endonuc-like_dom_sf"/>
</dbReference>
<dbReference type="GO" id="GO:0046872">
    <property type="term" value="F:metal ion binding"/>
    <property type="evidence" value="ECO:0007669"/>
    <property type="project" value="UniProtKB-KW"/>
</dbReference>
<dbReference type="AlphaFoldDB" id="F8P757"/>
<feature type="domain" description="VRR-NUC" evidence="9">
    <location>
        <begin position="237"/>
        <end position="353"/>
    </location>
</feature>
<keyword evidence="3 8" id="KW-0540">Nuclease</keyword>
<keyword evidence="8" id="KW-0539">Nucleus</keyword>
<evidence type="ECO:0000256" key="4">
    <source>
        <dbReference type="ARBA" id="ARBA00022723"/>
    </source>
</evidence>
<evidence type="ECO:0000256" key="1">
    <source>
        <dbReference type="ARBA" id="ARBA00000983"/>
    </source>
</evidence>
<dbReference type="HOGENOM" id="CLU_751360_0_0_1"/>
<comment type="function">
    <text evidence="8">Nuclease required for the repair of DNA interstrand cross-links (ICL). Acts as a 5'-3' exonuclease that anchors at a cut end of DNA and cleaves DNA successively at every third nucleotide, allowing to excise an ICL from one strand through flanking incisions.</text>
</comment>
<evidence type="ECO:0000256" key="3">
    <source>
        <dbReference type="ARBA" id="ARBA00022722"/>
    </source>
</evidence>
<dbReference type="GO" id="GO:0036297">
    <property type="term" value="P:interstrand cross-link repair"/>
    <property type="evidence" value="ECO:0007669"/>
    <property type="project" value="InterPro"/>
</dbReference>